<comment type="similarity">
    <text evidence="1 2">Belongs to the flagella basal body rod proteins family.</text>
</comment>
<organism evidence="6 7">
    <name type="scientific">Keratinibaculum paraultunense</name>
    <dbReference type="NCBI Taxonomy" id="1278232"/>
    <lineage>
        <taxon>Bacteria</taxon>
        <taxon>Bacillati</taxon>
        <taxon>Bacillota</taxon>
        <taxon>Tissierellia</taxon>
        <taxon>Tissierellales</taxon>
        <taxon>Tepidimicrobiaceae</taxon>
        <taxon>Keratinibaculum</taxon>
    </lineage>
</organism>
<dbReference type="GO" id="GO:0071978">
    <property type="term" value="P:bacterial-type flagellum-dependent swarming motility"/>
    <property type="evidence" value="ECO:0007669"/>
    <property type="project" value="TreeGrafter"/>
</dbReference>
<sequence>MNRGLYISATSLVANQKRLDVLANNLANVNTTGYKKDISLMETFPEKLLSRINDKRPKIRGIGENEIDYEQDGDVHRARTQKGYFVVRTPYGEKSYVKEIQFTIDDDGYLKTYYRDDRGEYKTDYENYIIDRTGNRVQGTGNLEALLEQIVYFPPSHVIGTMNAGVNFKRIVTDYSPGELIETGGTFDLALLGDGFFQVQGEDGTTYYTRDGSFIVNEDGYLSTLKGEIVIGTNGPIEIDGEDVEIDGNGVVRVDGDEVGTINVVNIGNKEFLRKIGDNLYRMALDRNGEEIPAEEEPFEGQVLQGFLEGSNVNAISEMVEMITLLRDFEASQRAVRAQDEMLEKVSNEIGRV</sequence>
<feature type="domain" description="Flagellar basal body rod protein N-terminal" evidence="3">
    <location>
        <begin position="5"/>
        <end position="35"/>
    </location>
</feature>
<dbReference type="InterPro" id="IPR010930">
    <property type="entry name" value="Flg_bb/hook_C_dom"/>
</dbReference>
<reference evidence="6 7" key="1">
    <citation type="submission" date="2019-03" db="EMBL/GenBank/DDBJ databases">
        <title>Genomic Encyclopedia of Type Strains, Phase IV (KMG-IV): sequencing the most valuable type-strain genomes for metagenomic binning, comparative biology and taxonomic classification.</title>
        <authorList>
            <person name="Goeker M."/>
        </authorList>
    </citation>
    <scope>NUCLEOTIDE SEQUENCE [LARGE SCALE GENOMIC DNA]</scope>
    <source>
        <strain evidence="6 7">DSM 26752</strain>
    </source>
</reference>
<keyword evidence="6" id="KW-0969">Cilium</keyword>
<dbReference type="InterPro" id="IPR001444">
    <property type="entry name" value="Flag_bb_rod_N"/>
</dbReference>
<proteinExistence type="inferred from homology"/>
<keyword evidence="6" id="KW-0966">Cell projection</keyword>
<dbReference type="InterPro" id="IPR037925">
    <property type="entry name" value="FlgE/F/G-like"/>
</dbReference>
<dbReference type="PANTHER" id="PTHR30435">
    <property type="entry name" value="FLAGELLAR PROTEIN"/>
    <property type="match status" value="1"/>
</dbReference>
<evidence type="ECO:0000259" key="4">
    <source>
        <dbReference type="Pfam" id="PF06429"/>
    </source>
</evidence>
<keyword evidence="6" id="KW-0282">Flagellum</keyword>
<dbReference type="Pfam" id="PF22692">
    <property type="entry name" value="LlgE_F_G_D1"/>
    <property type="match status" value="1"/>
</dbReference>
<comment type="subcellular location">
    <subcellularLocation>
        <location evidence="2">Bacterial flagellum basal body</location>
    </subcellularLocation>
</comment>
<dbReference type="OrthoDB" id="9800375at2"/>
<evidence type="ECO:0000259" key="3">
    <source>
        <dbReference type="Pfam" id="PF00460"/>
    </source>
</evidence>
<evidence type="ECO:0000256" key="2">
    <source>
        <dbReference type="RuleBase" id="RU362116"/>
    </source>
</evidence>
<feature type="domain" description="Flagellar hook protein FlgE/F/G-like D1" evidence="5">
    <location>
        <begin position="191"/>
        <end position="253"/>
    </location>
</feature>
<dbReference type="PANTHER" id="PTHR30435:SF19">
    <property type="entry name" value="FLAGELLAR BASAL-BODY ROD PROTEIN FLGG"/>
    <property type="match status" value="1"/>
</dbReference>
<dbReference type="Proteomes" id="UP000294567">
    <property type="component" value="Unassembled WGS sequence"/>
</dbReference>
<dbReference type="InterPro" id="IPR053967">
    <property type="entry name" value="LlgE_F_G-like_D1"/>
</dbReference>
<feature type="domain" description="Flagellar basal-body/hook protein C-terminal" evidence="4">
    <location>
        <begin position="305"/>
        <end position="348"/>
    </location>
</feature>
<protein>
    <submittedName>
        <fullName evidence="6">Flagellar basal-body rod protein FlgG</fullName>
    </submittedName>
</protein>
<dbReference type="Pfam" id="PF06429">
    <property type="entry name" value="Flg_bbr_C"/>
    <property type="match status" value="1"/>
</dbReference>
<gene>
    <name evidence="6" type="ORF">EDD65_10887</name>
</gene>
<dbReference type="NCBIfam" id="TIGR03506">
    <property type="entry name" value="FlgEFG_subfam"/>
    <property type="match status" value="1"/>
</dbReference>
<name>A0A4V2UU06_9FIRM</name>
<comment type="caution">
    <text evidence="6">The sequence shown here is derived from an EMBL/GenBank/DDBJ whole genome shotgun (WGS) entry which is preliminary data.</text>
</comment>
<dbReference type="Pfam" id="PF00460">
    <property type="entry name" value="Flg_bb_rod"/>
    <property type="match status" value="1"/>
</dbReference>
<evidence type="ECO:0000259" key="5">
    <source>
        <dbReference type="Pfam" id="PF22692"/>
    </source>
</evidence>
<evidence type="ECO:0000313" key="7">
    <source>
        <dbReference type="Proteomes" id="UP000294567"/>
    </source>
</evidence>
<dbReference type="RefSeq" id="WP_132028084.1">
    <property type="nucleotide sequence ID" value="NZ_CP068564.1"/>
</dbReference>
<keyword evidence="7" id="KW-1185">Reference proteome</keyword>
<dbReference type="InterPro" id="IPR020013">
    <property type="entry name" value="Flagellar_FlgE/F/G"/>
</dbReference>
<evidence type="ECO:0000256" key="1">
    <source>
        <dbReference type="ARBA" id="ARBA00009677"/>
    </source>
</evidence>
<dbReference type="EMBL" id="SMAE01000008">
    <property type="protein sequence ID" value="TCS88552.1"/>
    <property type="molecule type" value="Genomic_DNA"/>
</dbReference>
<dbReference type="SUPFAM" id="SSF117143">
    <property type="entry name" value="Flagellar hook protein flgE"/>
    <property type="match status" value="1"/>
</dbReference>
<dbReference type="AlphaFoldDB" id="A0A4V2UU06"/>
<evidence type="ECO:0000313" key="6">
    <source>
        <dbReference type="EMBL" id="TCS88552.1"/>
    </source>
</evidence>
<accession>A0A4V2UU06</accession>
<dbReference type="GO" id="GO:0009425">
    <property type="term" value="C:bacterial-type flagellum basal body"/>
    <property type="evidence" value="ECO:0007669"/>
    <property type="project" value="UniProtKB-SubCell"/>
</dbReference>
<keyword evidence="2" id="KW-0975">Bacterial flagellum</keyword>